<comment type="caution">
    <text evidence="1">The sequence shown here is derived from an EMBL/GenBank/DDBJ whole genome shotgun (WGS) entry which is preliminary data.</text>
</comment>
<name>A0A825BFN5_CAMFE</name>
<accession>A0A825BFN5</accession>
<dbReference type="Proteomes" id="UP000535509">
    <property type="component" value="Unassembled WGS sequence"/>
</dbReference>
<sequence>MVKNVNLKLIKRILSIMKEEVGVSPTYQEFVMFMKEDKEIFKIFSGDEISIPDIAISMAHNIRYYRKNL</sequence>
<dbReference type="AlphaFoldDB" id="A0A825BFN5"/>
<dbReference type="RefSeq" id="WP_191095188.1">
    <property type="nucleotide sequence ID" value="NZ_JACXXC010000001.1"/>
</dbReference>
<evidence type="ECO:0000313" key="2">
    <source>
        <dbReference type="Proteomes" id="UP000535509"/>
    </source>
</evidence>
<evidence type="ECO:0000313" key="1">
    <source>
        <dbReference type="EMBL" id="EAI8859751.1"/>
    </source>
</evidence>
<gene>
    <name evidence="1" type="ORF">CX802_07920</name>
</gene>
<proteinExistence type="predicted"/>
<dbReference type="EMBL" id="AABTCC010000027">
    <property type="protein sequence ID" value="EAI8859751.1"/>
    <property type="molecule type" value="Genomic_DNA"/>
</dbReference>
<keyword evidence="2" id="KW-1185">Reference proteome</keyword>
<reference evidence="1 2" key="1">
    <citation type="submission" date="2018-06" db="EMBL/GenBank/DDBJ databases">
        <authorList>
            <consortium name="PulseNet: The National Subtyping Network for Foodborne Disease Surveillance"/>
            <person name="Tarr C.L."/>
            <person name="Trees E."/>
            <person name="Katz L.S."/>
            <person name="Carleton-Romer H.A."/>
            <person name="Stroika S."/>
            <person name="Kucerova Z."/>
            <person name="Roache K.F."/>
            <person name="Sabol A.L."/>
            <person name="Besser J."/>
            <person name="Gerner-Smidt P."/>
        </authorList>
    </citation>
    <scope>NUCLEOTIDE SEQUENCE [LARGE SCALE GENOMIC DNA]</scope>
    <source>
        <strain evidence="1 2">PNUSAC001503</strain>
    </source>
</reference>
<organism evidence="1 2">
    <name type="scientific">Campylobacter fetus</name>
    <dbReference type="NCBI Taxonomy" id="196"/>
    <lineage>
        <taxon>Bacteria</taxon>
        <taxon>Pseudomonadati</taxon>
        <taxon>Campylobacterota</taxon>
        <taxon>Epsilonproteobacteria</taxon>
        <taxon>Campylobacterales</taxon>
        <taxon>Campylobacteraceae</taxon>
        <taxon>Campylobacter</taxon>
    </lineage>
</organism>
<protein>
    <submittedName>
        <fullName evidence="1">Uncharacterized protein</fullName>
    </submittedName>
</protein>